<dbReference type="Proteomes" id="UP000036681">
    <property type="component" value="Unplaced"/>
</dbReference>
<sequence>LEATDCFGSPLTSEPVAFKITAAEAATVQKIWWIPEAVVAIAGFHGLPHVAIYNLFCLVEQESSSYPGRMCICDRRLLVPYLDIASHFSRGDTLAIGSVGVPNSAHFLERLTSACNFFLLQQCPL</sequence>
<keyword evidence="1" id="KW-1185">Reference proteome</keyword>
<dbReference type="AlphaFoldDB" id="A0A0M3IMN8"/>
<name>A0A0M3IMN8_ASCLU</name>
<protein>
    <submittedName>
        <fullName evidence="2">AMP-binding domain-containing protein</fullName>
    </submittedName>
</protein>
<proteinExistence type="predicted"/>
<dbReference type="WBParaSite" id="ALUE_0002001601-mRNA-1">
    <property type="protein sequence ID" value="ALUE_0002001601-mRNA-1"/>
    <property type="gene ID" value="ALUE_0002001601"/>
</dbReference>
<organism evidence="1 2">
    <name type="scientific">Ascaris lumbricoides</name>
    <name type="common">Giant roundworm</name>
    <dbReference type="NCBI Taxonomy" id="6252"/>
    <lineage>
        <taxon>Eukaryota</taxon>
        <taxon>Metazoa</taxon>
        <taxon>Ecdysozoa</taxon>
        <taxon>Nematoda</taxon>
        <taxon>Chromadorea</taxon>
        <taxon>Rhabditida</taxon>
        <taxon>Spirurina</taxon>
        <taxon>Ascaridomorpha</taxon>
        <taxon>Ascaridoidea</taxon>
        <taxon>Ascarididae</taxon>
        <taxon>Ascaris</taxon>
    </lineage>
</organism>
<reference evidence="2" key="1">
    <citation type="submission" date="2017-02" db="UniProtKB">
        <authorList>
            <consortium name="WormBaseParasite"/>
        </authorList>
    </citation>
    <scope>IDENTIFICATION</scope>
</reference>
<evidence type="ECO:0000313" key="2">
    <source>
        <dbReference type="WBParaSite" id="ALUE_0002001601-mRNA-1"/>
    </source>
</evidence>
<evidence type="ECO:0000313" key="1">
    <source>
        <dbReference type="Proteomes" id="UP000036681"/>
    </source>
</evidence>
<accession>A0A0M3IMN8</accession>